<dbReference type="Proteomes" id="UP000317940">
    <property type="component" value="Unassembled WGS sequence"/>
</dbReference>
<dbReference type="GO" id="GO:0003677">
    <property type="term" value="F:DNA binding"/>
    <property type="evidence" value="ECO:0007669"/>
    <property type="project" value="InterPro"/>
</dbReference>
<feature type="domain" description="HTH luxR-type" evidence="1">
    <location>
        <begin position="274"/>
        <end position="323"/>
    </location>
</feature>
<comment type="caution">
    <text evidence="2">The sequence shown here is derived from an EMBL/GenBank/DDBJ whole genome shotgun (WGS) entry which is preliminary data.</text>
</comment>
<dbReference type="GO" id="GO:0006355">
    <property type="term" value="P:regulation of DNA-templated transcription"/>
    <property type="evidence" value="ECO:0007669"/>
    <property type="project" value="InterPro"/>
</dbReference>
<dbReference type="AlphaFoldDB" id="A0A561UNC0"/>
<protein>
    <recommendedName>
        <fullName evidence="1">HTH luxR-type domain-containing protein</fullName>
    </recommendedName>
</protein>
<dbReference type="PANTHER" id="PTHR34293:SF1">
    <property type="entry name" value="HTH-TYPE TRANSCRIPTIONAL REGULATOR TRMBL2"/>
    <property type="match status" value="1"/>
</dbReference>
<dbReference type="PANTHER" id="PTHR34293">
    <property type="entry name" value="HTH-TYPE TRANSCRIPTIONAL REGULATOR TRMBL2"/>
    <property type="match status" value="1"/>
</dbReference>
<dbReference type="InterPro" id="IPR036388">
    <property type="entry name" value="WH-like_DNA-bd_sf"/>
</dbReference>
<dbReference type="SMART" id="SM00421">
    <property type="entry name" value="HTH_LUXR"/>
    <property type="match status" value="1"/>
</dbReference>
<evidence type="ECO:0000259" key="1">
    <source>
        <dbReference type="SMART" id="SM00421"/>
    </source>
</evidence>
<dbReference type="EMBL" id="VIWT01000001">
    <property type="protein sequence ID" value="TWG00834.1"/>
    <property type="molecule type" value="Genomic_DNA"/>
</dbReference>
<evidence type="ECO:0000313" key="2">
    <source>
        <dbReference type="EMBL" id="TWG00834.1"/>
    </source>
</evidence>
<name>A0A561UNC0_9ACTN</name>
<organism evidence="2 3">
    <name type="scientific">Kitasatospora viridis</name>
    <dbReference type="NCBI Taxonomy" id="281105"/>
    <lineage>
        <taxon>Bacteria</taxon>
        <taxon>Bacillati</taxon>
        <taxon>Actinomycetota</taxon>
        <taxon>Actinomycetes</taxon>
        <taxon>Kitasatosporales</taxon>
        <taxon>Streptomycetaceae</taxon>
        <taxon>Kitasatospora</taxon>
    </lineage>
</organism>
<evidence type="ECO:0000313" key="3">
    <source>
        <dbReference type="Proteomes" id="UP000317940"/>
    </source>
</evidence>
<keyword evidence="3" id="KW-1185">Reference proteome</keyword>
<dbReference type="SUPFAM" id="SSF46894">
    <property type="entry name" value="C-terminal effector domain of the bipartite response regulators"/>
    <property type="match status" value="1"/>
</dbReference>
<dbReference type="InterPro" id="IPR016032">
    <property type="entry name" value="Sig_transdc_resp-reg_C-effctor"/>
</dbReference>
<dbReference type="InterPro" id="IPR051797">
    <property type="entry name" value="TrmB-like"/>
</dbReference>
<reference evidence="2 3" key="1">
    <citation type="submission" date="2019-06" db="EMBL/GenBank/DDBJ databases">
        <title>Sequencing the genomes of 1000 actinobacteria strains.</title>
        <authorList>
            <person name="Klenk H.-P."/>
        </authorList>
    </citation>
    <scope>NUCLEOTIDE SEQUENCE [LARGE SCALE GENOMIC DNA]</scope>
    <source>
        <strain evidence="2 3">DSM 44826</strain>
    </source>
</reference>
<sequence length="332" mass="35801">MVQNGTEFDELPELDEAALRLFEQVLAAGALERGPDTDGDPAVRALLALRLLRPAPDRPGLLVPASPEAAAAEALGPLEARIAAAGERAQATREQLRALLPKYRAALRERDRQAEGERLPDLPTVSAMLGEQAARCQREVFAIQPGGGRKPVRLAESVERDLALLRRGIRMRTLYQHSARGSLATQGYVETLTAAGAEYRTAAELPDRAVVFDRSVAFLPTRSEGGDGNGAVLVRDPDIVGYLCRVFDQLWATAAPFTGTSDAAYREVGDDLRRALLGMLAEGDKDEVIARRLGVSLRTCRRHIADALLALGAESRFQGGVFAERAGFTAPQ</sequence>
<accession>A0A561UNC0</accession>
<dbReference type="Gene3D" id="1.10.10.10">
    <property type="entry name" value="Winged helix-like DNA-binding domain superfamily/Winged helix DNA-binding domain"/>
    <property type="match status" value="1"/>
</dbReference>
<proteinExistence type="predicted"/>
<dbReference type="InterPro" id="IPR000792">
    <property type="entry name" value="Tscrpt_reg_LuxR_C"/>
</dbReference>
<gene>
    <name evidence="2" type="ORF">FHX73_114714</name>
</gene>